<comment type="caution">
    <text evidence="5">The sequence shown here is derived from an EMBL/GenBank/DDBJ whole genome shotgun (WGS) entry which is preliminary data.</text>
</comment>
<evidence type="ECO:0000256" key="1">
    <source>
        <dbReference type="ARBA" id="ARBA00022741"/>
    </source>
</evidence>
<evidence type="ECO:0000313" key="6">
    <source>
        <dbReference type="Proteomes" id="UP001432027"/>
    </source>
</evidence>
<organism evidence="5 6">
    <name type="scientific">Pristionchus entomophagus</name>
    <dbReference type="NCBI Taxonomy" id="358040"/>
    <lineage>
        <taxon>Eukaryota</taxon>
        <taxon>Metazoa</taxon>
        <taxon>Ecdysozoa</taxon>
        <taxon>Nematoda</taxon>
        <taxon>Chromadorea</taxon>
        <taxon>Rhabditida</taxon>
        <taxon>Rhabditina</taxon>
        <taxon>Diplogasteromorpha</taxon>
        <taxon>Diplogasteroidea</taxon>
        <taxon>Neodiplogasteridae</taxon>
        <taxon>Pristionchus</taxon>
    </lineage>
</organism>
<dbReference type="AlphaFoldDB" id="A0AAV5TS65"/>
<sequence length="104" mass="11608">GKEKPIVILMTTRTQCATDFFCSKERCNVSVSRQQKALIILGKASLLTTNLPWSTVVNKCNVSVSRQQKALIILGKASLLTTNLPWSIVVNDDDFTRIKDKNLK</sequence>
<evidence type="ECO:0000256" key="2">
    <source>
        <dbReference type="ARBA" id="ARBA00022801"/>
    </source>
</evidence>
<evidence type="ECO:0000256" key="3">
    <source>
        <dbReference type="ARBA" id="ARBA00022806"/>
    </source>
</evidence>
<keyword evidence="3" id="KW-0347">Helicase</keyword>
<evidence type="ECO:0000256" key="4">
    <source>
        <dbReference type="ARBA" id="ARBA00022840"/>
    </source>
</evidence>
<protein>
    <recommendedName>
        <fullName evidence="7">DNA2/NAM7 helicase-like C-terminal domain-containing protein</fullName>
    </recommendedName>
</protein>
<dbReference type="InterPro" id="IPR027417">
    <property type="entry name" value="P-loop_NTPase"/>
</dbReference>
<dbReference type="GO" id="GO:0016787">
    <property type="term" value="F:hydrolase activity"/>
    <property type="evidence" value="ECO:0007669"/>
    <property type="project" value="UniProtKB-KW"/>
</dbReference>
<evidence type="ECO:0000313" key="5">
    <source>
        <dbReference type="EMBL" id="GMS97072.1"/>
    </source>
</evidence>
<dbReference type="EMBL" id="BTSX01000004">
    <property type="protein sequence ID" value="GMS97072.1"/>
    <property type="molecule type" value="Genomic_DNA"/>
</dbReference>
<dbReference type="GO" id="GO:0005524">
    <property type="term" value="F:ATP binding"/>
    <property type="evidence" value="ECO:0007669"/>
    <property type="project" value="UniProtKB-KW"/>
</dbReference>
<dbReference type="InterPro" id="IPR050534">
    <property type="entry name" value="Coronavir_polyprotein_1ab"/>
</dbReference>
<dbReference type="PANTHER" id="PTHR43788">
    <property type="entry name" value="DNA2/NAM7 HELICASE FAMILY MEMBER"/>
    <property type="match status" value="1"/>
</dbReference>
<gene>
    <name evidence="5" type="ORF">PENTCL1PPCAC_19247</name>
</gene>
<name>A0AAV5TS65_9BILA</name>
<keyword evidence="4" id="KW-0067">ATP-binding</keyword>
<evidence type="ECO:0008006" key="7">
    <source>
        <dbReference type="Google" id="ProtNLM"/>
    </source>
</evidence>
<accession>A0AAV5TS65</accession>
<dbReference type="Gene3D" id="3.40.50.300">
    <property type="entry name" value="P-loop containing nucleotide triphosphate hydrolases"/>
    <property type="match status" value="1"/>
</dbReference>
<dbReference type="GO" id="GO:0043139">
    <property type="term" value="F:5'-3' DNA helicase activity"/>
    <property type="evidence" value="ECO:0007669"/>
    <property type="project" value="TreeGrafter"/>
</dbReference>
<feature type="non-terminal residue" evidence="5">
    <location>
        <position position="1"/>
    </location>
</feature>
<keyword evidence="6" id="KW-1185">Reference proteome</keyword>
<keyword evidence="2" id="KW-0378">Hydrolase</keyword>
<reference evidence="5" key="1">
    <citation type="submission" date="2023-10" db="EMBL/GenBank/DDBJ databases">
        <title>Genome assembly of Pristionchus species.</title>
        <authorList>
            <person name="Yoshida K."/>
            <person name="Sommer R.J."/>
        </authorList>
    </citation>
    <scope>NUCLEOTIDE SEQUENCE</scope>
    <source>
        <strain evidence="5">RS0144</strain>
    </source>
</reference>
<dbReference type="Proteomes" id="UP001432027">
    <property type="component" value="Unassembled WGS sequence"/>
</dbReference>
<keyword evidence="1" id="KW-0547">Nucleotide-binding</keyword>
<dbReference type="PANTHER" id="PTHR43788:SF16">
    <property type="entry name" value="HELICASE WITH ZINC FINGER 2"/>
    <property type="match status" value="1"/>
</dbReference>
<proteinExistence type="predicted"/>